<dbReference type="HOGENOM" id="CLU_3219810_0_0_9"/>
<protein>
    <submittedName>
        <fullName evidence="1">Uncharacterized protein</fullName>
    </submittedName>
</protein>
<gene>
    <name evidence="1" type="ORF">JBW_01045</name>
</gene>
<dbReference type="RefSeq" id="WP_007955758.1">
    <property type="nucleotide sequence ID" value="NZ_CP010978.1"/>
</dbReference>
<name>I9DI77_9FIRM</name>
<dbReference type="Proteomes" id="UP000005361">
    <property type="component" value="Chromosome"/>
</dbReference>
<dbReference type="AlphaFoldDB" id="I9DI77"/>
<reference evidence="1 2" key="1">
    <citation type="journal article" date="2015" name="Genome Announc.">
        <title>Complete Genome Sequence of Pelosinus fermentans JBW45, a Member of a Remarkably Competitive Group of Negativicutes in the Firmicutes Phylum.</title>
        <authorList>
            <person name="De Leon K.B."/>
            <person name="Utturkar S.M."/>
            <person name="Camilleri L.B."/>
            <person name="Elias D.A."/>
            <person name="Arkin A.P."/>
            <person name="Fields M.W."/>
            <person name="Brown S.D."/>
            <person name="Wall J.D."/>
        </authorList>
    </citation>
    <scope>NUCLEOTIDE SEQUENCE [LARGE SCALE GENOMIC DNA]</scope>
    <source>
        <strain evidence="1 2">JBW45</strain>
    </source>
</reference>
<dbReference type="KEGG" id="pft:JBW_01045"/>
<evidence type="ECO:0000313" key="1">
    <source>
        <dbReference type="EMBL" id="AJQ26397.1"/>
    </source>
</evidence>
<evidence type="ECO:0000313" key="2">
    <source>
        <dbReference type="Proteomes" id="UP000005361"/>
    </source>
</evidence>
<reference evidence="2" key="2">
    <citation type="submission" date="2015-02" db="EMBL/GenBank/DDBJ databases">
        <title>Complete Genome Sequence of Pelosinus fermentans JBW45.</title>
        <authorList>
            <person name="De Leon K.B."/>
            <person name="Utturkar S.M."/>
            <person name="Camilleri L.B."/>
            <person name="Arkin A.P."/>
            <person name="Fields M.W."/>
            <person name="Brown S.D."/>
            <person name="Wall J.D."/>
        </authorList>
    </citation>
    <scope>NUCLEOTIDE SEQUENCE [LARGE SCALE GENOMIC DNA]</scope>
    <source>
        <strain evidence="2">JBW45</strain>
    </source>
</reference>
<accession>I9DI77</accession>
<sequence length="44" mass="4864">MYRNCGGWRPFIGPGLGGFGHSLEGFGHSFGSFRFSFCLGLYDK</sequence>
<dbReference type="EMBL" id="CP010978">
    <property type="protein sequence ID" value="AJQ26397.1"/>
    <property type="molecule type" value="Genomic_DNA"/>
</dbReference>
<organism evidence="1 2">
    <name type="scientific">Pelosinus fermentans JBW45</name>
    <dbReference type="NCBI Taxonomy" id="1192197"/>
    <lineage>
        <taxon>Bacteria</taxon>
        <taxon>Bacillati</taxon>
        <taxon>Bacillota</taxon>
        <taxon>Negativicutes</taxon>
        <taxon>Selenomonadales</taxon>
        <taxon>Sporomusaceae</taxon>
        <taxon>Pelosinus</taxon>
    </lineage>
</organism>
<proteinExistence type="predicted"/>